<dbReference type="InterPro" id="IPR001173">
    <property type="entry name" value="Glyco_trans_2-like"/>
</dbReference>
<protein>
    <submittedName>
        <fullName evidence="3">Glycosyltransferase</fullName>
    </submittedName>
</protein>
<feature type="domain" description="Glycosyltransferase 2-like" evidence="2">
    <location>
        <begin position="47"/>
        <end position="159"/>
    </location>
</feature>
<reference evidence="3 4" key="1">
    <citation type="submission" date="2019-03" db="EMBL/GenBank/DDBJ databases">
        <authorList>
            <person name="Kim M.K.M."/>
        </authorList>
    </citation>
    <scope>NUCLEOTIDE SEQUENCE [LARGE SCALE GENOMIC DNA]</scope>
    <source>
        <strain evidence="3 4">17J68-15</strain>
    </source>
</reference>
<dbReference type="RefSeq" id="WP_131852831.1">
    <property type="nucleotide sequence ID" value="NZ_SKFH01000027.1"/>
</dbReference>
<comment type="caution">
    <text evidence="3">The sequence shown here is derived from an EMBL/GenBank/DDBJ whole genome shotgun (WGS) entry which is preliminary data.</text>
</comment>
<dbReference type="Proteomes" id="UP000295164">
    <property type="component" value="Unassembled WGS sequence"/>
</dbReference>
<gene>
    <name evidence="3" type="ORF">E0486_13955</name>
</gene>
<feature type="transmembrane region" description="Helical" evidence="1">
    <location>
        <begin position="309"/>
        <end position="326"/>
    </location>
</feature>
<feature type="transmembrane region" description="Helical" evidence="1">
    <location>
        <begin position="281"/>
        <end position="303"/>
    </location>
</feature>
<dbReference type="PANTHER" id="PTHR43646:SF3">
    <property type="entry name" value="SLR1566 PROTEIN"/>
    <property type="match status" value="1"/>
</dbReference>
<evidence type="ECO:0000259" key="2">
    <source>
        <dbReference type="Pfam" id="PF00535"/>
    </source>
</evidence>
<keyword evidence="1" id="KW-1133">Transmembrane helix</keyword>
<name>A0A4R4DWL3_9BACT</name>
<dbReference type="GO" id="GO:0016740">
    <property type="term" value="F:transferase activity"/>
    <property type="evidence" value="ECO:0007669"/>
    <property type="project" value="UniProtKB-KW"/>
</dbReference>
<keyword evidence="1" id="KW-0812">Transmembrane</keyword>
<evidence type="ECO:0000256" key="1">
    <source>
        <dbReference type="SAM" id="Phobius"/>
    </source>
</evidence>
<keyword evidence="4" id="KW-1185">Reference proteome</keyword>
<evidence type="ECO:0000313" key="3">
    <source>
        <dbReference type="EMBL" id="TCZ68382.1"/>
    </source>
</evidence>
<dbReference type="OrthoDB" id="9800276at2"/>
<evidence type="ECO:0000313" key="4">
    <source>
        <dbReference type="Proteomes" id="UP000295164"/>
    </source>
</evidence>
<organism evidence="3 4">
    <name type="scientific">Flaviaesturariibacter aridisoli</name>
    <dbReference type="NCBI Taxonomy" id="2545761"/>
    <lineage>
        <taxon>Bacteria</taxon>
        <taxon>Pseudomonadati</taxon>
        <taxon>Bacteroidota</taxon>
        <taxon>Chitinophagia</taxon>
        <taxon>Chitinophagales</taxon>
        <taxon>Chitinophagaceae</taxon>
        <taxon>Flaviaestuariibacter</taxon>
    </lineage>
</organism>
<dbReference type="Pfam" id="PF00535">
    <property type="entry name" value="Glycos_transf_2"/>
    <property type="match status" value="1"/>
</dbReference>
<dbReference type="SUPFAM" id="SSF53448">
    <property type="entry name" value="Nucleotide-diphospho-sugar transferases"/>
    <property type="match status" value="1"/>
</dbReference>
<keyword evidence="1" id="KW-0472">Membrane</keyword>
<sequence>MILSIYASVIVLAWLAVCALLLVNTRKITYLRTVPTNDPAAAPAVAVIIAVKDEEAELETALQSVCALRYPHFRIIVVNDRSTDGTGAILGRLARRDPRLTIINVDELPAGWLGKNHALYKGYCASTEEWLLFTDGDVQFAPDTLRKAMTFVQERGLQHLTVLPEVTSRSGLFRAVMNTFALMLDIKLQPWTVSDPKSKSSIGVGAFNLVERTAYERAGTHLLISLRPDDDLKLGARIKGSGGRQDVAYGEGVLWLEWYHSLGQFVNGLMKNMYSVYDYQLAPALGAAVATFLILVLPVPLLLLSGAPYIYGGLLIFAAQVALMLGKKGIRAPWWHALLMPFAGLVMVYVILKSTWRTVRQGGIYWRDSFYPLSELRKQVG</sequence>
<dbReference type="CDD" id="cd00761">
    <property type="entry name" value="Glyco_tranf_GTA_type"/>
    <property type="match status" value="1"/>
</dbReference>
<proteinExistence type="predicted"/>
<dbReference type="EMBL" id="SKFH01000027">
    <property type="protein sequence ID" value="TCZ68382.1"/>
    <property type="molecule type" value="Genomic_DNA"/>
</dbReference>
<accession>A0A4R4DWL3</accession>
<dbReference type="AlphaFoldDB" id="A0A4R4DWL3"/>
<dbReference type="Gene3D" id="3.90.550.10">
    <property type="entry name" value="Spore Coat Polysaccharide Biosynthesis Protein SpsA, Chain A"/>
    <property type="match status" value="1"/>
</dbReference>
<keyword evidence="3" id="KW-0808">Transferase</keyword>
<feature type="transmembrane region" description="Helical" evidence="1">
    <location>
        <begin position="6"/>
        <end position="23"/>
    </location>
</feature>
<feature type="transmembrane region" description="Helical" evidence="1">
    <location>
        <begin position="333"/>
        <end position="352"/>
    </location>
</feature>
<dbReference type="PANTHER" id="PTHR43646">
    <property type="entry name" value="GLYCOSYLTRANSFERASE"/>
    <property type="match status" value="1"/>
</dbReference>
<dbReference type="InterPro" id="IPR029044">
    <property type="entry name" value="Nucleotide-diphossugar_trans"/>
</dbReference>